<dbReference type="InterPro" id="IPR005672">
    <property type="entry name" value="Phosphate_PstA"/>
</dbReference>
<dbReference type="InterPro" id="IPR035906">
    <property type="entry name" value="MetI-like_sf"/>
</dbReference>
<sequence>MKKAIPAPRKPWQPTALDKLEDLLIVIAAFGLAGASVKFTGLNGKLGFFFSLFFSLLILNFGFHYLKRGTAAAKDSLLQVLAVMAIVITLIPIVSIVATVFSKGYKGLHWGILTKDMALASVNDPIANGGLLHALAGTIIMVGGALIISFPIGVLTALYLTEIRGPLARPIKFLVQAMSGVPSIVAGLFILSSLIYPVTKQLSGLMGSLALTILMIPTIARTAEEMLHLIPNELREAGVALGGTQWRTVAGVVLPAAKSGLVTAIILGIARIIGETAPLLLVSGGGDAVNLNPTQGAMGSLPYYIWKAFLTGGTEEAFARAWGGMLVLLSFIFILFGLARYLSGRKVG</sequence>
<dbReference type="GO" id="GO:0035435">
    <property type="term" value="P:phosphate ion transmembrane transport"/>
    <property type="evidence" value="ECO:0007669"/>
    <property type="project" value="InterPro"/>
</dbReference>
<dbReference type="EMBL" id="CP016773">
    <property type="protein sequence ID" value="ASY16213.1"/>
    <property type="molecule type" value="Genomic_DNA"/>
</dbReference>
<organism evidence="12 13">
    <name type="scientific">Candidatus Planktophila sulfonica</name>
    <dbReference type="NCBI Taxonomy" id="1884904"/>
    <lineage>
        <taxon>Bacteria</taxon>
        <taxon>Bacillati</taxon>
        <taxon>Actinomycetota</taxon>
        <taxon>Actinomycetes</taxon>
        <taxon>Candidatus Nanopelagicales</taxon>
        <taxon>Candidatus Nanopelagicaceae</taxon>
        <taxon>Candidatus Planktophila</taxon>
    </lineage>
</organism>
<dbReference type="Gene3D" id="1.10.3720.10">
    <property type="entry name" value="MetI-like"/>
    <property type="match status" value="1"/>
</dbReference>
<keyword evidence="8 10" id="KW-1133">Transmembrane helix</keyword>
<feature type="transmembrane region" description="Helical" evidence="10">
    <location>
        <begin position="321"/>
        <end position="342"/>
    </location>
</feature>
<feature type="transmembrane region" description="Helical" evidence="10">
    <location>
        <begin position="131"/>
        <end position="161"/>
    </location>
</feature>
<feature type="transmembrane region" description="Helical" evidence="10">
    <location>
        <begin position="46"/>
        <end position="66"/>
    </location>
</feature>
<dbReference type="NCBIfam" id="TIGR00974">
    <property type="entry name" value="3a0107s02c"/>
    <property type="match status" value="1"/>
</dbReference>
<keyword evidence="6" id="KW-0592">Phosphate transport</keyword>
<dbReference type="PROSITE" id="PS50928">
    <property type="entry name" value="ABC_TM1"/>
    <property type="match status" value="1"/>
</dbReference>
<proteinExistence type="inferred from homology"/>
<evidence type="ECO:0000256" key="9">
    <source>
        <dbReference type="ARBA" id="ARBA00023136"/>
    </source>
</evidence>
<evidence type="ECO:0000256" key="2">
    <source>
        <dbReference type="ARBA" id="ARBA00004651"/>
    </source>
</evidence>
<dbReference type="InterPro" id="IPR000515">
    <property type="entry name" value="MetI-like"/>
</dbReference>
<dbReference type="InterPro" id="IPR051408">
    <property type="entry name" value="Phosphate_transprt_permease"/>
</dbReference>
<keyword evidence="9 10" id="KW-0472">Membrane</keyword>
<dbReference type="SUPFAM" id="SSF161098">
    <property type="entry name" value="MetI-like"/>
    <property type="match status" value="1"/>
</dbReference>
<evidence type="ECO:0000256" key="3">
    <source>
        <dbReference type="ARBA" id="ARBA00007069"/>
    </source>
</evidence>
<feature type="transmembrane region" description="Helical" evidence="10">
    <location>
        <begin position="20"/>
        <end position="40"/>
    </location>
</feature>
<dbReference type="OrthoDB" id="9775069at2"/>
<evidence type="ECO:0000256" key="10">
    <source>
        <dbReference type="RuleBase" id="RU363043"/>
    </source>
</evidence>
<name>A0A249KHD6_9ACTN</name>
<dbReference type="CDD" id="cd06261">
    <property type="entry name" value="TM_PBP2"/>
    <property type="match status" value="1"/>
</dbReference>
<comment type="subcellular location">
    <subcellularLocation>
        <location evidence="2 10">Cell membrane</location>
        <topology evidence="2 10">Multi-pass membrane protein</topology>
    </subcellularLocation>
</comment>
<dbReference type="GO" id="GO:0005315">
    <property type="term" value="F:phosphate transmembrane transporter activity"/>
    <property type="evidence" value="ECO:0007669"/>
    <property type="project" value="InterPro"/>
</dbReference>
<feature type="domain" description="ABC transmembrane type-1" evidence="11">
    <location>
        <begin position="135"/>
        <end position="337"/>
    </location>
</feature>
<dbReference type="PANTHER" id="PTHR42922:SF1">
    <property type="entry name" value="PHOSPHATE TRANSPORT SYSTEM PERMEASE PROTEIN PSTA"/>
    <property type="match status" value="1"/>
</dbReference>
<keyword evidence="5 10" id="KW-1003">Cell membrane</keyword>
<dbReference type="PANTHER" id="PTHR42922">
    <property type="entry name" value="PHOSPHATE TRANSPORT SYSTEM PERMEASE PROTEIN PSTA"/>
    <property type="match status" value="1"/>
</dbReference>
<evidence type="ECO:0000256" key="1">
    <source>
        <dbReference type="ARBA" id="ARBA00003510"/>
    </source>
</evidence>
<comment type="function">
    <text evidence="1">Part of the binding-protein-dependent transport system for phosphate; probably responsible for the translocation of the substrate across the membrane.</text>
</comment>
<evidence type="ECO:0000256" key="4">
    <source>
        <dbReference type="ARBA" id="ARBA00022448"/>
    </source>
</evidence>
<feature type="transmembrane region" description="Helical" evidence="10">
    <location>
        <begin position="173"/>
        <end position="196"/>
    </location>
</feature>
<dbReference type="RefSeq" id="WP_095673797.1">
    <property type="nucleotide sequence ID" value="NZ_CP016773.1"/>
</dbReference>
<evidence type="ECO:0000256" key="8">
    <source>
        <dbReference type="ARBA" id="ARBA00022989"/>
    </source>
</evidence>
<keyword evidence="13" id="KW-1185">Reference proteome</keyword>
<dbReference type="Pfam" id="PF00528">
    <property type="entry name" value="BPD_transp_1"/>
    <property type="match status" value="1"/>
</dbReference>
<evidence type="ECO:0000313" key="13">
    <source>
        <dbReference type="Proteomes" id="UP000217215"/>
    </source>
</evidence>
<dbReference type="Proteomes" id="UP000217215">
    <property type="component" value="Chromosome"/>
</dbReference>
<dbReference type="KEGG" id="psuf:A1sIA56_04790"/>
<feature type="transmembrane region" description="Helical" evidence="10">
    <location>
        <begin position="202"/>
        <end position="220"/>
    </location>
</feature>
<comment type="similarity">
    <text evidence="3 10">Belongs to the binding-protein-dependent transport system permease family. CysTW subfamily.</text>
</comment>
<gene>
    <name evidence="12" type="ORF">A1sIA56_04790</name>
</gene>
<evidence type="ECO:0000256" key="5">
    <source>
        <dbReference type="ARBA" id="ARBA00022475"/>
    </source>
</evidence>
<dbReference type="GO" id="GO:0005886">
    <property type="term" value="C:plasma membrane"/>
    <property type="evidence" value="ECO:0007669"/>
    <property type="project" value="UniProtKB-SubCell"/>
</dbReference>
<evidence type="ECO:0000259" key="11">
    <source>
        <dbReference type="PROSITE" id="PS50928"/>
    </source>
</evidence>
<keyword evidence="4" id="KW-0813">Transport</keyword>
<feature type="transmembrane region" description="Helical" evidence="10">
    <location>
        <begin position="252"/>
        <end position="273"/>
    </location>
</feature>
<dbReference type="AlphaFoldDB" id="A0A249KHD6"/>
<evidence type="ECO:0000256" key="6">
    <source>
        <dbReference type="ARBA" id="ARBA00022592"/>
    </source>
</evidence>
<evidence type="ECO:0000313" key="12">
    <source>
        <dbReference type="EMBL" id="ASY16213.1"/>
    </source>
</evidence>
<keyword evidence="7 10" id="KW-0812">Transmembrane</keyword>
<evidence type="ECO:0000256" key="7">
    <source>
        <dbReference type="ARBA" id="ARBA00022692"/>
    </source>
</evidence>
<accession>A0A249KHD6</accession>
<reference evidence="12 13" key="1">
    <citation type="submission" date="2016-07" db="EMBL/GenBank/DDBJ databases">
        <title>High microdiversification within the ubiquitous acI lineage of Actinobacteria.</title>
        <authorList>
            <person name="Neuenschwander S.M."/>
            <person name="Salcher M."/>
            <person name="Ghai R."/>
            <person name="Pernthaler J."/>
        </authorList>
    </citation>
    <scope>NUCLEOTIDE SEQUENCE [LARGE SCALE GENOMIC DNA]</scope>
    <source>
        <strain evidence="12">MMS-IA-56</strain>
    </source>
</reference>
<protein>
    <recommendedName>
        <fullName evidence="10">Phosphate transport system permease protein PstA</fullName>
    </recommendedName>
</protein>
<feature type="transmembrane region" description="Helical" evidence="10">
    <location>
        <begin position="78"/>
        <end position="101"/>
    </location>
</feature>